<proteinExistence type="predicted"/>
<gene>
    <name evidence="2" type="ORF">UFOPK2656_00119</name>
    <name evidence="3" type="ORF">UFOPK3651_01969</name>
    <name evidence="4" type="ORF">UFOPK3931_02597</name>
    <name evidence="1" type="ORF">UFOPK4189_02960</name>
</gene>
<evidence type="ECO:0000313" key="3">
    <source>
        <dbReference type="EMBL" id="CAB4938332.1"/>
    </source>
</evidence>
<dbReference type="EMBL" id="CAESGF010000026">
    <property type="protein sequence ID" value="CAB4365210.1"/>
    <property type="molecule type" value="Genomic_DNA"/>
</dbReference>
<evidence type="ECO:0000313" key="2">
    <source>
        <dbReference type="EMBL" id="CAB4702076.1"/>
    </source>
</evidence>
<sequence>MSSTADGTTRLDDYWEQMVTVALLGTDRREPPVPPTGGLADLAADDPLPTASQRLLQQMAACTTVRRAGVLPAPPAALIAAPAPDPRPVTPPSATATWRRLVIDWPVLEDEWVLAVLATGRRLAPELVPPVLGRHRTDVVRHERALLAAGPLGAWMVEWSPRLACTGRRPTSGLELAVHHLPELPIVPELLPLLEAPADQVARTLATGLSKATFNAGHRAVLINLVARVNPSSLPAVGAALNSVDALSPSVGLAYALTELVHLRHHMLTELEPA</sequence>
<reference evidence="2" key="1">
    <citation type="submission" date="2020-05" db="EMBL/GenBank/DDBJ databases">
        <authorList>
            <person name="Chiriac C."/>
            <person name="Salcher M."/>
            <person name="Ghai R."/>
            <person name="Kavagutti S V."/>
        </authorList>
    </citation>
    <scope>NUCLEOTIDE SEQUENCE</scope>
</reference>
<dbReference type="EMBL" id="CAFBOL010000094">
    <property type="protein sequence ID" value="CAB5007188.1"/>
    <property type="molecule type" value="Genomic_DNA"/>
</dbReference>
<protein>
    <submittedName>
        <fullName evidence="2">Unannotated protein</fullName>
    </submittedName>
</protein>
<name>A0A6J6PU71_9ZZZZ</name>
<dbReference type="AlphaFoldDB" id="A0A6J6PU71"/>
<organism evidence="2">
    <name type="scientific">freshwater metagenome</name>
    <dbReference type="NCBI Taxonomy" id="449393"/>
    <lineage>
        <taxon>unclassified sequences</taxon>
        <taxon>metagenomes</taxon>
        <taxon>ecological metagenomes</taxon>
    </lineage>
</organism>
<evidence type="ECO:0000313" key="1">
    <source>
        <dbReference type="EMBL" id="CAB4365210.1"/>
    </source>
</evidence>
<dbReference type="EMBL" id="CAFBMT010000010">
    <property type="protein sequence ID" value="CAB4938332.1"/>
    <property type="molecule type" value="Genomic_DNA"/>
</dbReference>
<accession>A0A6J6PU71</accession>
<dbReference type="EMBL" id="CAEZYF010000001">
    <property type="protein sequence ID" value="CAB4702076.1"/>
    <property type="molecule type" value="Genomic_DNA"/>
</dbReference>
<dbReference type="InterPro" id="IPR043746">
    <property type="entry name" value="DUF5691"/>
</dbReference>
<evidence type="ECO:0000313" key="4">
    <source>
        <dbReference type="EMBL" id="CAB5007188.1"/>
    </source>
</evidence>
<dbReference type="Pfam" id="PF18944">
    <property type="entry name" value="DUF5691"/>
    <property type="match status" value="1"/>
</dbReference>